<evidence type="ECO:0000313" key="2">
    <source>
        <dbReference type="EMBL" id="CAA2629723.1"/>
    </source>
</evidence>
<sequence>MEENTFRYAAVPTLPLSGGKLNTVIATLFSSSASPLAWTGRPARRPSARAPFPPPPSPSGRAPPRR</sequence>
<feature type="region of interest" description="Disordered" evidence="1">
    <location>
        <begin position="35"/>
        <end position="66"/>
    </location>
</feature>
<evidence type="ECO:0000256" key="1">
    <source>
        <dbReference type="SAM" id="MobiDB-lite"/>
    </source>
</evidence>
<protein>
    <submittedName>
        <fullName evidence="2">Uncharacterized protein</fullName>
    </submittedName>
</protein>
<reference evidence="2 3" key="1">
    <citation type="submission" date="2019-12" db="EMBL/GenBank/DDBJ databases">
        <authorList>
            <person name="Scholz U."/>
            <person name="Mascher M."/>
            <person name="Fiebig A."/>
        </authorList>
    </citation>
    <scope>NUCLEOTIDE SEQUENCE</scope>
</reference>
<gene>
    <name evidence="2" type="ORF">SI7747_12015361</name>
</gene>
<evidence type="ECO:0000313" key="3">
    <source>
        <dbReference type="Proteomes" id="UP001189122"/>
    </source>
</evidence>
<keyword evidence="3" id="KW-1185">Reference proteome</keyword>
<proteinExistence type="predicted"/>
<dbReference type="EMBL" id="CACRZD030000012">
    <property type="protein sequence ID" value="CAA6668966.1"/>
    <property type="molecule type" value="Genomic_DNA"/>
</dbReference>
<name>A0A7I8JFN1_SPIIN</name>
<organism evidence="2">
    <name type="scientific">Spirodela intermedia</name>
    <name type="common">Intermediate duckweed</name>
    <dbReference type="NCBI Taxonomy" id="51605"/>
    <lineage>
        <taxon>Eukaryota</taxon>
        <taxon>Viridiplantae</taxon>
        <taxon>Streptophyta</taxon>
        <taxon>Embryophyta</taxon>
        <taxon>Tracheophyta</taxon>
        <taxon>Spermatophyta</taxon>
        <taxon>Magnoliopsida</taxon>
        <taxon>Liliopsida</taxon>
        <taxon>Araceae</taxon>
        <taxon>Lemnoideae</taxon>
        <taxon>Spirodela</taxon>
    </lineage>
</organism>
<dbReference type="AlphaFoldDB" id="A0A7I8JFN1"/>
<dbReference type="Proteomes" id="UP001189122">
    <property type="component" value="Unassembled WGS sequence"/>
</dbReference>
<accession>A0A7I8JFN1</accession>
<dbReference type="EMBL" id="LR743599">
    <property type="protein sequence ID" value="CAA2629723.1"/>
    <property type="molecule type" value="Genomic_DNA"/>
</dbReference>